<name>A0A5C3LGK6_9AGAR</name>
<organism evidence="1 2">
    <name type="scientific">Crucibulum laeve</name>
    <dbReference type="NCBI Taxonomy" id="68775"/>
    <lineage>
        <taxon>Eukaryota</taxon>
        <taxon>Fungi</taxon>
        <taxon>Dikarya</taxon>
        <taxon>Basidiomycota</taxon>
        <taxon>Agaricomycotina</taxon>
        <taxon>Agaricomycetes</taxon>
        <taxon>Agaricomycetidae</taxon>
        <taxon>Agaricales</taxon>
        <taxon>Agaricineae</taxon>
        <taxon>Nidulariaceae</taxon>
        <taxon>Crucibulum</taxon>
    </lineage>
</organism>
<proteinExistence type="predicted"/>
<gene>
    <name evidence="1" type="ORF">BDQ12DRAFT_729978</name>
</gene>
<protein>
    <submittedName>
        <fullName evidence="1">Uncharacterized protein</fullName>
    </submittedName>
</protein>
<accession>A0A5C3LGK6</accession>
<keyword evidence="2" id="KW-1185">Reference proteome</keyword>
<reference evidence="1 2" key="1">
    <citation type="journal article" date="2019" name="Nat. Ecol. Evol.">
        <title>Megaphylogeny resolves global patterns of mushroom evolution.</title>
        <authorList>
            <person name="Varga T."/>
            <person name="Krizsan K."/>
            <person name="Foldi C."/>
            <person name="Dima B."/>
            <person name="Sanchez-Garcia M."/>
            <person name="Sanchez-Ramirez S."/>
            <person name="Szollosi G.J."/>
            <person name="Szarkandi J.G."/>
            <person name="Papp V."/>
            <person name="Albert L."/>
            <person name="Andreopoulos W."/>
            <person name="Angelini C."/>
            <person name="Antonin V."/>
            <person name="Barry K.W."/>
            <person name="Bougher N.L."/>
            <person name="Buchanan P."/>
            <person name="Buyck B."/>
            <person name="Bense V."/>
            <person name="Catcheside P."/>
            <person name="Chovatia M."/>
            <person name="Cooper J."/>
            <person name="Damon W."/>
            <person name="Desjardin D."/>
            <person name="Finy P."/>
            <person name="Geml J."/>
            <person name="Haridas S."/>
            <person name="Hughes K."/>
            <person name="Justo A."/>
            <person name="Karasinski D."/>
            <person name="Kautmanova I."/>
            <person name="Kiss B."/>
            <person name="Kocsube S."/>
            <person name="Kotiranta H."/>
            <person name="LaButti K.M."/>
            <person name="Lechner B.E."/>
            <person name="Liimatainen K."/>
            <person name="Lipzen A."/>
            <person name="Lukacs Z."/>
            <person name="Mihaltcheva S."/>
            <person name="Morgado L.N."/>
            <person name="Niskanen T."/>
            <person name="Noordeloos M.E."/>
            <person name="Ohm R.A."/>
            <person name="Ortiz-Santana B."/>
            <person name="Ovrebo C."/>
            <person name="Racz N."/>
            <person name="Riley R."/>
            <person name="Savchenko A."/>
            <person name="Shiryaev A."/>
            <person name="Soop K."/>
            <person name="Spirin V."/>
            <person name="Szebenyi C."/>
            <person name="Tomsovsky M."/>
            <person name="Tulloss R.E."/>
            <person name="Uehling J."/>
            <person name="Grigoriev I.V."/>
            <person name="Vagvolgyi C."/>
            <person name="Papp T."/>
            <person name="Martin F.M."/>
            <person name="Miettinen O."/>
            <person name="Hibbett D.S."/>
            <person name="Nagy L.G."/>
        </authorList>
    </citation>
    <scope>NUCLEOTIDE SEQUENCE [LARGE SCALE GENOMIC DNA]</scope>
    <source>
        <strain evidence="1 2">CBS 166.37</strain>
    </source>
</reference>
<sequence length="627" mass="70895">MDDTVMEQLNTSLSDLMQQNHNRLEDLLKENVGAAVVDGLKGLAAEMNAVEAEQRFQCVQCDKEFRTSTNGPKSCSFHRAEYDSWNKTYPCCSGSHPCQFQSHRANHHCDYPYGKFFGRSSGIQNYVDTKETWASVEDNDLETGGTQKAYIYRLLRWKSRGAPTEEPTMLISVGTVWHDTPYFFDTFTTKQLASVSATVGLTRQTTIFRTSQNESEFAMAEWILSRHGDIVGIRLTAKSATSASPFIRVCPIDISKCAPSGKVVTLSEGGIRSYKPDKAYVLPETVRICPTVSDKPPRSVRTDFKTRTSLNLRVILKTISDPPLIANDKWKSYEVDHFEGTISVFNAHPAGSLNPITIASVSAAFRLVGDTEYAPASTCKAEGLDFPFTIEPRQTCPLKFQLSVPRPKEDIEAKVDWWNRAFIARFRPIRIKLILEDIEGEECSIVLEYVYKPFRFEKQKESDLAFLFFDDPSSNYERAYIHIEKSDREDDVLKIDGNGVSSERLDKAVYQAIKTGESEVDLGIGQERLSGEWEWTAWALVDLSCRRVYAFKIMLKEGRLVTKKKYGCLGYIPCSDYGNPINRVRPIHYAIEKARLPDLVPFTEPSYVTDDKVDDYVPEPPKPANPP</sequence>
<dbReference type="STRING" id="68775.A0A5C3LGK6"/>
<evidence type="ECO:0000313" key="2">
    <source>
        <dbReference type="Proteomes" id="UP000308652"/>
    </source>
</evidence>
<dbReference type="AlphaFoldDB" id="A0A5C3LGK6"/>
<dbReference type="OrthoDB" id="61437at2759"/>
<dbReference type="Proteomes" id="UP000308652">
    <property type="component" value="Unassembled WGS sequence"/>
</dbReference>
<evidence type="ECO:0000313" key="1">
    <source>
        <dbReference type="EMBL" id="TFK31036.1"/>
    </source>
</evidence>
<feature type="non-terminal residue" evidence="1">
    <location>
        <position position="627"/>
    </location>
</feature>
<dbReference type="EMBL" id="ML214003">
    <property type="protein sequence ID" value="TFK31036.1"/>
    <property type="molecule type" value="Genomic_DNA"/>
</dbReference>